<name>A0A9D1ING9_9FIRM</name>
<dbReference type="Pfam" id="PF08032">
    <property type="entry name" value="SpoU_sub_bind"/>
    <property type="match status" value="1"/>
</dbReference>
<comment type="similarity">
    <text evidence="1">Belongs to the class IV-like SAM-binding methyltransferase superfamily. RNA methyltransferase TrmH family.</text>
</comment>
<dbReference type="GO" id="GO:0005829">
    <property type="term" value="C:cytosol"/>
    <property type="evidence" value="ECO:0007669"/>
    <property type="project" value="TreeGrafter"/>
</dbReference>
<dbReference type="Gene3D" id="3.30.1330.30">
    <property type="match status" value="1"/>
</dbReference>
<dbReference type="SUPFAM" id="SSF75217">
    <property type="entry name" value="alpha/beta knot"/>
    <property type="match status" value="1"/>
</dbReference>
<dbReference type="SUPFAM" id="SSF55315">
    <property type="entry name" value="L30e-like"/>
    <property type="match status" value="1"/>
</dbReference>
<dbReference type="Gene3D" id="3.40.1280.10">
    <property type="match status" value="1"/>
</dbReference>
<dbReference type="GO" id="GO:0003723">
    <property type="term" value="F:RNA binding"/>
    <property type="evidence" value="ECO:0007669"/>
    <property type="project" value="InterPro"/>
</dbReference>
<dbReference type="SMART" id="SM00967">
    <property type="entry name" value="SpoU_sub_bind"/>
    <property type="match status" value="1"/>
</dbReference>
<dbReference type="InterPro" id="IPR013123">
    <property type="entry name" value="SpoU_subst-bd"/>
</dbReference>
<dbReference type="InterPro" id="IPR004441">
    <property type="entry name" value="rRNA_MeTrfase_TrmH"/>
</dbReference>
<evidence type="ECO:0000256" key="1">
    <source>
        <dbReference type="ARBA" id="ARBA00007228"/>
    </source>
</evidence>
<reference evidence="5" key="2">
    <citation type="journal article" date="2021" name="PeerJ">
        <title>Extensive microbial diversity within the chicken gut microbiome revealed by metagenomics and culture.</title>
        <authorList>
            <person name="Gilroy R."/>
            <person name="Ravi A."/>
            <person name="Getino M."/>
            <person name="Pursley I."/>
            <person name="Horton D.L."/>
            <person name="Alikhan N.F."/>
            <person name="Baker D."/>
            <person name="Gharbi K."/>
            <person name="Hall N."/>
            <person name="Watson M."/>
            <person name="Adriaenssens E.M."/>
            <person name="Foster-Nyarko E."/>
            <person name="Jarju S."/>
            <person name="Secka A."/>
            <person name="Antonio M."/>
            <person name="Oren A."/>
            <person name="Chaudhuri R.R."/>
            <person name="La Ragione R."/>
            <person name="Hildebrand F."/>
            <person name="Pallen M.J."/>
        </authorList>
    </citation>
    <scope>NUCLEOTIDE SEQUENCE</scope>
    <source>
        <strain evidence="5">CHK193-30670</strain>
    </source>
</reference>
<dbReference type="FunFam" id="3.40.1280.10:FF:000008">
    <property type="entry name" value="Group 3 RNA methyltransferase TrmH"/>
    <property type="match status" value="1"/>
</dbReference>
<dbReference type="Pfam" id="PF00588">
    <property type="entry name" value="SpoU_methylase"/>
    <property type="match status" value="1"/>
</dbReference>
<dbReference type="InterPro" id="IPR001537">
    <property type="entry name" value="SpoU_MeTrfase"/>
</dbReference>
<dbReference type="PANTHER" id="PTHR46429:SF1">
    <property type="entry name" value="23S RRNA (GUANOSINE-2'-O-)-METHYLTRANSFERASE RLMB"/>
    <property type="match status" value="1"/>
</dbReference>
<feature type="domain" description="RNA 2-O ribose methyltransferase substrate binding" evidence="4">
    <location>
        <begin position="2"/>
        <end position="73"/>
    </location>
</feature>
<accession>A0A9D1ING9</accession>
<dbReference type="PANTHER" id="PTHR46429">
    <property type="entry name" value="23S RRNA (GUANOSINE-2'-O-)-METHYLTRANSFERASE RLMB"/>
    <property type="match status" value="1"/>
</dbReference>
<evidence type="ECO:0000313" key="5">
    <source>
        <dbReference type="EMBL" id="HIU40517.1"/>
    </source>
</evidence>
<dbReference type="InterPro" id="IPR029028">
    <property type="entry name" value="Alpha/beta_knot_MTases"/>
</dbReference>
<dbReference type="InterPro" id="IPR029064">
    <property type="entry name" value="Ribosomal_eL30-like_sf"/>
</dbReference>
<gene>
    <name evidence="5" type="primary">rlmB</name>
    <name evidence="5" type="ORF">IAB68_04375</name>
</gene>
<keyword evidence="3" id="KW-0808">Transferase</keyword>
<dbReference type="AlphaFoldDB" id="A0A9D1ING9"/>
<evidence type="ECO:0000313" key="6">
    <source>
        <dbReference type="Proteomes" id="UP000824074"/>
    </source>
</evidence>
<keyword evidence="2" id="KW-0489">Methyltransferase</keyword>
<evidence type="ECO:0000259" key="4">
    <source>
        <dbReference type="SMART" id="SM00967"/>
    </source>
</evidence>
<dbReference type="GO" id="GO:0006396">
    <property type="term" value="P:RNA processing"/>
    <property type="evidence" value="ECO:0007669"/>
    <property type="project" value="InterPro"/>
</dbReference>
<dbReference type="GO" id="GO:0032259">
    <property type="term" value="P:methylation"/>
    <property type="evidence" value="ECO:0007669"/>
    <property type="project" value="UniProtKB-KW"/>
</dbReference>
<evidence type="ECO:0000256" key="2">
    <source>
        <dbReference type="ARBA" id="ARBA00022603"/>
    </source>
</evidence>
<protein>
    <submittedName>
        <fullName evidence="5">23S rRNA (Guanosine(2251)-2'-O)-methyltransferase RlmB</fullName>
    </submittedName>
</protein>
<dbReference type="CDD" id="cd18103">
    <property type="entry name" value="SpoU-like_RlmB"/>
    <property type="match status" value="1"/>
</dbReference>
<dbReference type="EMBL" id="DVMT01000043">
    <property type="protein sequence ID" value="HIU40517.1"/>
    <property type="molecule type" value="Genomic_DNA"/>
</dbReference>
<organism evidence="5 6">
    <name type="scientific">Candidatus Aphodocola excrementigallinarum</name>
    <dbReference type="NCBI Taxonomy" id="2840670"/>
    <lineage>
        <taxon>Bacteria</taxon>
        <taxon>Bacillati</taxon>
        <taxon>Bacillota</taxon>
        <taxon>Bacilli</taxon>
        <taxon>Candidatus Aphodocola</taxon>
    </lineage>
</organism>
<dbReference type="InterPro" id="IPR029026">
    <property type="entry name" value="tRNA_m1G_MTases_N"/>
</dbReference>
<sequence>MYVYGKNVLKELLNSNKTIYKAYLQENLKDSNIADMLNKKNVKTFYLSKNNLDKITKENHQGVILEIDDYKYYTLNDVLNNRSSNPFIVILDHVEDPHNFGAIIRTCEAAKVDFIIIPKNRSASVNATVMKTSAGALTNVKIAMVTNLNNTIKKLKDSGYWIIGTDMDTNVSYDELDYDMPVCLIIGSEGFGMSKLVKDNCDFIVSIPMYGKVNSLNASVASAIVIYEVLEKRKKVSCEK</sequence>
<reference evidence="5" key="1">
    <citation type="submission" date="2020-10" db="EMBL/GenBank/DDBJ databases">
        <authorList>
            <person name="Gilroy R."/>
        </authorList>
    </citation>
    <scope>NUCLEOTIDE SEQUENCE</scope>
    <source>
        <strain evidence="5">CHK193-30670</strain>
    </source>
</reference>
<dbReference type="NCBIfam" id="TIGR00186">
    <property type="entry name" value="rRNA_methyl_3"/>
    <property type="match status" value="1"/>
</dbReference>
<dbReference type="GO" id="GO:0008173">
    <property type="term" value="F:RNA methyltransferase activity"/>
    <property type="evidence" value="ECO:0007669"/>
    <property type="project" value="InterPro"/>
</dbReference>
<comment type="caution">
    <text evidence="5">The sequence shown here is derived from an EMBL/GenBank/DDBJ whole genome shotgun (WGS) entry which is preliminary data.</text>
</comment>
<proteinExistence type="inferred from homology"/>
<dbReference type="Proteomes" id="UP000824074">
    <property type="component" value="Unassembled WGS sequence"/>
</dbReference>
<evidence type="ECO:0000256" key="3">
    <source>
        <dbReference type="ARBA" id="ARBA00022679"/>
    </source>
</evidence>